<gene>
    <name evidence="2" type="ORF">Slati_2159100</name>
</gene>
<evidence type="ECO:0000256" key="1">
    <source>
        <dbReference type="SAM" id="MobiDB-lite"/>
    </source>
</evidence>
<dbReference type="EMBL" id="JACGWN010000007">
    <property type="protein sequence ID" value="KAL0444364.1"/>
    <property type="molecule type" value="Genomic_DNA"/>
</dbReference>
<reference evidence="2" key="1">
    <citation type="submission" date="2020-06" db="EMBL/GenBank/DDBJ databases">
        <authorList>
            <person name="Li T."/>
            <person name="Hu X."/>
            <person name="Zhang T."/>
            <person name="Song X."/>
            <person name="Zhang H."/>
            <person name="Dai N."/>
            <person name="Sheng W."/>
            <person name="Hou X."/>
            <person name="Wei L."/>
        </authorList>
    </citation>
    <scope>NUCLEOTIDE SEQUENCE</scope>
    <source>
        <strain evidence="2">KEN1</strain>
        <tissue evidence="2">Leaf</tissue>
    </source>
</reference>
<feature type="region of interest" description="Disordered" evidence="1">
    <location>
        <begin position="1"/>
        <end position="79"/>
    </location>
</feature>
<comment type="caution">
    <text evidence="2">The sequence shown here is derived from an EMBL/GenBank/DDBJ whole genome shotgun (WGS) entry which is preliminary data.</text>
</comment>
<evidence type="ECO:0000313" key="2">
    <source>
        <dbReference type="EMBL" id="KAL0444364.1"/>
    </source>
</evidence>
<feature type="compositionally biased region" description="Basic residues" evidence="1">
    <location>
        <begin position="43"/>
        <end position="62"/>
    </location>
</feature>
<proteinExistence type="predicted"/>
<protein>
    <submittedName>
        <fullName evidence="2">Uncharacterized protein</fullName>
    </submittedName>
</protein>
<reference evidence="2" key="2">
    <citation type="journal article" date="2024" name="Plant">
        <title>Genomic evolution and insights into agronomic trait innovations of Sesamum species.</title>
        <authorList>
            <person name="Miao H."/>
            <person name="Wang L."/>
            <person name="Qu L."/>
            <person name="Liu H."/>
            <person name="Sun Y."/>
            <person name="Le M."/>
            <person name="Wang Q."/>
            <person name="Wei S."/>
            <person name="Zheng Y."/>
            <person name="Lin W."/>
            <person name="Duan Y."/>
            <person name="Cao H."/>
            <person name="Xiong S."/>
            <person name="Wang X."/>
            <person name="Wei L."/>
            <person name="Li C."/>
            <person name="Ma Q."/>
            <person name="Ju M."/>
            <person name="Zhao R."/>
            <person name="Li G."/>
            <person name="Mu C."/>
            <person name="Tian Q."/>
            <person name="Mei H."/>
            <person name="Zhang T."/>
            <person name="Gao T."/>
            <person name="Zhang H."/>
        </authorList>
    </citation>
    <scope>NUCLEOTIDE SEQUENCE</scope>
    <source>
        <strain evidence="2">KEN1</strain>
    </source>
</reference>
<name>A0AAW2WQT8_9LAMI</name>
<feature type="compositionally biased region" description="Polar residues" evidence="1">
    <location>
        <begin position="11"/>
        <end position="22"/>
    </location>
</feature>
<sequence length="97" mass="10873">MRKNLGEDPSEATSKRSGSNPPSYVGGRGGAYAKWPVASWMSPRKRRDVTRRRKIPPRRNRPVHKEDQVLPGTQGSQPLGSAWVACCLRQSDIYQLV</sequence>
<accession>A0AAW2WQT8</accession>
<dbReference type="AlphaFoldDB" id="A0AAW2WQT8"/>
<organism evidence="2">
    <name type="scientific">Sesamum latifolium</name>
    <dbReference type="NCBI Taxonomy" id="2727402"/>
    <lineage>
        <taxon>Eukaryota</taxon>
        <taxon>Viridiplantae</taxon>
        <taxon>Streptophyta</taxon>
        <taxon>Embryophyta</taxon>
        <taxon>Tracheophyta</taxon>
        <taxon>Spermatophyta</taxon>
        <taxon>Magnoliopsida</taxon>
        <taxon>eudicotyledons</taxon>
        <taxon>Gunneridae</taxon>
        <taxon>Pentapetalae</taxon>
        <taxon>asterids</taxon>
        <taxon>lamiids</taxon>
        <taxon>Lamiales</taxon>
        <taxon>Pedaliaceae</taxon>
        <taxon>Sesamum</taxon>
    </lineage>
</organism>